<protein>
    <submittedName>
        <fullName evidence="2">Uncharacterized protein</fullName>
    </submittedName>
</protein>
<accession>A0AAV7LKB3</accession>
<feature type="compositionally biased region" description="Basic and acidic residues" evidence="1">
    <location>
        <begin position="1"/>
        <end position="16"/>
    </location>
</feature>
<proteinExistence type="predicted"/>
<reference evidence="2" key="1">
    <citation type="journal article" date="2022" name="bioRxiv">
        <title>Sequencing and chromosome-scale assembly of the giantPleurodeles waltlgenome.</title>
        <authorList>
            <person name="Brown T."/>
            <person name="Elewa A."/>
            <person name="Iarovenko S."/>
            <person name="Subramanian E."/>
            <person name="Araus A.J."/>
            <person name="Petzold A."/>
            <person name="Susuki M."/>
            <person name="Suzuki K.-i.T."/>
            <person name="Hayashi T."/>
            <person name="Toyoda A."/>
            <person name="Oliveira C."/>
            <person name="Osipova E."/>
            <person name="Leigh N.D."/>
            <person name="Simon A."/>
            <person name="Yun M.H."/>
        </authorList>
    </citation>
    <scope>NUCLEOTIDE SEQUENCE</scope>
    <source>
        <strain evidence="2">20211129_DDA</strain>
        <tissue evidence="2">Liver</tissue>
    </source>
</reference>
<feature type="region of interest" description="Disordered" evidence="1">
    <location>
        <begin position="69"/>
        <end position="94"/>
    </location>
</feature>
<evidence type="ECO:0000256" key="1">
    <source>
        <dbReference type="SAM" id="MobiDB-lite"/>
    </source>
</evidence>
<dbReference type="AlphaFoldDB" id="A0AAV7LKB3"/>
<sequence>MEDSHNAGPKECKADTDQALSNGKEHKTLKGNSIPTEEQAASLTGEIEFVMGLEQFAMVEGGDVPIEGAANKKYTPRHISRTQTAGGASHGARE</sequence>
<evidence type="ECO:0000313" key="3">
    <source>
        <dbReference type="Proteomes" id="UP001066276"/>
    </source>
</evidence>
<dbReference type="Proteomes" id="UP001066276">
    <property type="component" value="Chromosome 11"/>
</dbReference>
<gene>
    <name evidence="2" type="ORF">NDU88_001064</name>
</gene>
<dbReference type="EMBL" id="JANPWB010000015">
    <property type="protein sequence ID" value="KAJ1087905.1"/>
    <property type="molecule type" value="Genomic_DNA"/>
</dbReference>
<comment type="caution">
    <text evidence="2">The sequence shown here is derived from an EMBL/GenBank/DDBJ whole genome shotgun (WGS) entry which is preliminary data.</text>
</comment>
<feature type="region of interest" description="Disordered" evidence="1">
    <location>
        <begin position="1"/>
        <end position="38"/>
    </location>
</feature>
<keyword evidence="3" id="KW-1185">Reference proteome</keyword>
<evidence type="ECO:0000313" key="2">
    <source>
        <dbReference type="EMBL" id="KAJ1087905.1"/>
    </source>
</evidence>
<organism evidence="2 3">
    <name type="scientific">Pleurodeles waltl</name>
    <name type="common">Iberian ribbed newt</name>
    <dbReference type="NCBI Taxonomy" id="8319"/>
    <lineage>
        <taxon>Eukaryota</taxon>
        <taxon>Metazoa</taxon>
        <taxon>Chordata</taxon>
        <taxon>Craniata</taxon>
        <taxon>Vertebrata</taxon>
        <taxon>Euteleostomi</taxon>
        <taxon>Amphibia</taxon>
        <taxon>Batrachia</taxon>
        <taxon>Caudata</taxon>
        <taxon>Salamandroidea</taxon>
        <taxon>Salamandridae</taxon>
        <taxon>Pleurodelinae</taxon>
        <taxon>Pleurodeles</taxon>
    </lineage>
</organism>
<name>A0AAV7LKB3_PLEWA</name>